<organism evidence="1 2">
    <name type="scientific">Paenibacillus macerans</name>
    <name type="common">Bacillus macerans</name>
    <dbReference type="NCBI Taxonomy" id="44252"/>
    <lineage>
        <taxon>Bacteria</taxon>
        <taxon>Bacillati</taxon>
        <taxon>Bacillota</taxon>
        <taxon>Bacilli</taxon>
        <taxon>Bacillales</taxon>
        <taxon>Paenibacillaceae</taxon>
        <taxon>Paenibacillus</taxon>
    </lineage>
</organism>
<dbReference type="RefSeq" id="WP_036623424.1">
    <property type="nucleotide sequence ID" value="NZ_BGML01000002.1"/>
</dbReference>
<dbReference type="AlphaFoldDB" id="A0A090ZVS8"/>
<dbReference type="STRING" id="44252.DJ90_1638"/>
<dbReference type="EMBL" id="JMQA01000029">
    <property type="protein sequence ID" value="KFN08231.1"/>
    <property type="molecule type" value="Genomic_DNA"/>
</dbReference>
<evidence type="ECO:0000313" key="1">
    <source>
        <dbReference type="EMBL" id="KFN08231.1"/>
    </source>
</evidence>
<proteinExistence type="predicted"/>
<dbReference type="Proteomes" id="UP000029278">
    <property type="component" value="Unassembled WGS sequence"/>
</dbReference>
<keyword evidence="2" id="KW-1185">Reference proteome</keyword>
<dbReference type="HOGENOM" id="CLU_2771963_0_0_9"/>
<dbReference type="GeneID" id="77007539"/>
<comment type="caution">
    <text evidence="1">The sequence shown here is derived from an EMBL/GenBank/DDBJ whole genome shotgun (WGS) entry which is preliminary data.</text>
</comment>
<name>A0A090ZVS8_PAEMA</name>
<sequence length="69" mass="7870">MLEIVFPTFIRNVQQQDDAPDPLPYLGNMESNQTAAQARQEREATDIYFVSDTSIGEAIRHDQRSNSNQ</sequence>
<gene>
    <name evidence="1" type="ORF">DJ90_1638</name>
</gene>
<evidence type="ECO:0000313" key="2">
    <source>
        <dbReference type="Proteomes" id="UP000029278"/>
    </source>
</evidence>
<accession>A0A090ZVS8</accession>
<reference evidence="1 2" key="1">
    <citation type="submission" date="2014-04" db="EMBL/GenBank/DDBJ databases">
        <authorList>
            <person name="Bishop-Lilly K.A."/>
            <person name="Broomall S.M."/>
            <person name="Chain P.S."/>
            <person name="Chertkov O."/>
            <person name="Coyne S.R."/>
            <person name="Daligault H.E."/>
            <person name="Davenport K.W."/>
            <person name="Erkkila T."/>
            <person name="Frey K.G."/>
            <person name="Gibbons H.S."/>
            <person name="Gu W."/>
            <person name="Jaissle J."/>
            <person name="Johnson S.L."/>
            <person name="Koroleva G.I."/>
            <person name="Ladner J.T."/>
            <person name="Lo C.-C."/>
            <person name="Minogue T.D."/>
            <person name="Munk C."/>
            <person name="Palacios G.F."/>
            <person name="Redden C.L."/>
            <person name="Rosenzweig C.N."/>
            <person name="Scholz M.B."/>
            <person name="Teshima H."/>
            <person name="Xu Y."/>
        </authorList>
    </citation>
    <scope>NUCLEOTIDE SEQUENCE [LARGE SCALE GENOMIC DNA]</scope>
    <source>
        <strain evidence="1 2">8244</strain>
    </source>
</reference>
<protein>
    <submittedName>
        <fullName evidence="1">Uncharacterized protein</fullName>
    </submittedName>
</protein>